<name>A0A239MZ35_9NOCA</name>
<gene>
    <name evidence="1" type="ORF">SAMN05421642_12537</name>
</gene>
<evidence type="ECO:0000313" key="1">
    <source>
        <dbReference type="EMBL" id="SNT47991.1"/>
    </source>
</evidence>
<protein>
    <submittedName>
        <fullName evidence="1">Uncharacterized protein</fullName>
    </submittedName>
</protein>
<proteinExistence type="predicted"/>
<evidence type="ECO:0000313" key="2">
    <source>
        <dbReference type="Proteomes" id="UP000198327"/>
    </source>
</evidence>
<keyword evidence="2" id="KW-1185">Reference proteome</keyword>
<dbReference type="AlphaFoldDB" id="A0A239MZ35"/>
<dbReference type="Proteomes" id="UP000198327">
    <property type="component" value="Unassembled WGS sequence"/>
</dbReference>
<organism evidence="1 2">
    <name type="scientific">Rhodococcoides kyotonense</name>
    <dbReference type="NCBI Taxonomy" id="398843"/>
    <lineage>
        <taxon>Bacteria</taxon>
        <taxon>Bacillati</taxon>
        <taxon>Actinomycetota</taxon>
        <taxon>Actinomycetes</taxon>
        <taxon>Mycobacteriales</taxon>
        <taxon>Nocardiaceae</taxon>
        <taxon>Rhodococcoides</taxon>
    </lineage>
</organism>
<dbReference type="EMBL" id="FZOW01000025">
    <property type="protein sequence ID" value="SNT47991.1"/>
    <property type="molecule type" value="Genomic_DNA"/>
</dbReference>
<accession>A0A239MZ35</accession>
<reference evidence="2" key="1">
    <citation type="submission" date="2017-06" db="EMBL/GenBank/DDBJ databases">
        <authorList>
            <person name="Varghese N."/>
            <person name="Submissions S."/>
        </authorList>
    </citation>
    <scope>NUCLEOTIDE SEQUENCE [LARGE SCALE GENOMIC DNA]</scope>
    <source>
        <strain evidence="2">JCM 23211</strain>
    </source>
</reference>
<sequence>MTTHKDDVPFVERTGSDLNEAATKSLIKDTSRNREVDYEVSCPTCLGKVQVTEFAGGTFRTTAVSDSEIDISNPQAPWPGAQHVLVVAMQCGCGIRHPGAPQGVTGCGSLWVVPE</sequence>